<evidence type="ECO:0000256" key="3">
    <source>
        <dbReference type="ARBA" id="ARBA00004571"/>
    </source>
</evidence>
<dbReference type="EC" id="3.1.1.32" evidence="6"/>
<feature type="binding site" description="in dimeric form" evidence="20">
    <location>
        <position position="139"/>
    </location>
    <ligand>
        <name>Ca(2+)</name>
        <dbReference type="ChEBI" id="CHEBI:29108"/>
        <label>1</label>
    </ligand>
</feature>
<dbReference type="PANTHER" id="PTHR40457">
    <property type="entry name" value="PHOSPHOLIPASE A1"/>
    <property type="match status" value="1"/>
</dbReference>
<dbReference type="InterPro" id="IPR003187">
    <property type="entry name" value="PLipase_A1"/>
</dbReference>
<dbReference type="Pfam" id="PF02253">
    <property type="entry name" value="PLA1"/>
    <property type="match status" value="1"/>
</dbReference>
<dbReference type="GO" id="GO:0046872">
    <property type="term" value="F:metal ion binding"/>
    <property type="evidence" value="ECO:0007669"/>
    <property type="project" value="UniProtKB-KW"/>
</dbReference>
<evidence type="ECO:0000313" key="24">
    <source>
        <dbReference type="Proteomes" id="UP001138672"/>
    </source>
</evidence>
<feature type="signal peptide" evidence="21">
    <location>
        <begin position="1"/>
        <end position="19"/>
    </location>
</feature>
<comment type="subunit">
    <text evidence="5">Homodimer; dimerization is reversible, and the dimeric form is the active one.</text>
</comment>
<keyword evidence="16" id="KW-0472">Membrane</keyword>
<dbReference type="GO" id="GO:0016042">
    <property type="term" value="P:lipid catabolic process"/>
    <property type="evidence" value="ECO:0007669"/>
    <property type="project" value="UniProtKB-KW"/>
</dbReference>
<dbReference type="GO" id="GO:0004623">
    <property type="term" value="F:phospholipase A2 activity"/>
    <property type="evidence" value="ECO:0007669"/>
    <property type="project" value="UniProtKB-EC"/>
</dbReference>
<keyword evidence="10 20" id="KW-0479">Metal-binding</keyword>
<keyword evidence="13 20" id="KW-0106">Calcium</keyword>
<keyword evidence="12 22" id="KW-0378">Hydrolase</keyword>
<keyword evidence="25" id="KW-1185">Reference proteome</keyword>
<comment type="catalytic activity">
    <reaction evidence="1">
        <text>a 1,2-diacyl-sn-glycero-3-phosphocholine + H2O = a 2-acyl-sn-glycero-3-phosphocholine + a fatty acid + H(+)</text>
        <dbReference type="Rhea" id="RHEA:18689"/>
        <dbReference type="ChEBI" id="CHEBI:15377"/>
        <dbReference type="ChEBI" id="CHEBI:15378"/>
        <dbReference type="ChEBI" id="CHEBI:28868"/>
        <dbReference type="ChEBI" id="CHEBI:57643"/>
        <dbReference type="ChEBI" id="CHEBI:57875"/>
        <dbReference type="EC" id="3.1.1.32"/>
    </reaction>
</comment>
<comment type="cofactor">
    <cofactor evidence="20">
        <name>Ca(2+)</name>
        <dbReference type="ChEBI" id="CHEBI:29108"/>
    </cofactor>
    <text evidence="20">Binds 1 Ca(2+) ion per monomer.</text>
</comment>
<dbReference type="GO" id="GO:0008970">
    <property type="term" value="F:phospholipase A1 activity"/>
    <property type="evidence" value="ECO:0007669"/>
    <property type="project" value="UniProtKB-EC"/>
</dbReference>
<evidence type="ECO:0000256" key="4">
    <source>
        <dbReference type="ARBA" id="ARBA00010525"/>
    </source>
</evidence>
<feature type="binding site" description="in dimeric form" evidence="20">
    <location>
        <position position="99"/>
    </location>
    <ligand>
        <name>Ca(2+)</name>
        <dbReference type="ChEBI" id="CHEBI:29108"/>
        <label>1</label>
    </ligand>
</feature>
<dbReference type="SUPFAM" id="SSF56931">
    <property type="entry name" value="Outer membrane phospholipase A (OMPLA)"/>
    <property type="match status" value="1"/>
</dbReference>
<comment type="subcellular location">
    <subcellularLocation>
        <location evidence="3">Cell outer membrane</location>
        <topology evidence="3">Multi-pass membrane protein</topology>
    </subcellularLocation>
</comment>
<feature type="active site" description="Proton acceptor" evidence="19">
    <location>
        <position position="134"/>
    </location>
</feature>
<keyword evidence="14" id="KW-0442">Lipid degradation</keyword>
<evidence type="ECO:0000256" key="17">
    <source>
        <dbReference type="ARBA" id="ARBA00023237"/>
    </source>
</evidence>
<keyword evidence="9" id="KW-0812">Transmembrane</keyword>
<protein>
    <recommendedName>
        <fullName evidence="18">Phosphatidylcholine 1-acylhydrolase</fullName>
        <ecNumber evidence="6">3.1.1.32</ecNumber>
        <ecNumber evidence="7">3.1.1.4</ecNumber>
    </recommendedName>
</protein>
<dbReference type="EMBL" id="JAUSUU010000008">
    <property type="protein sequence ID" value="MDQ0336113.1"/>
    <property type="molecule type" value="Genomic_DNA"/>
</dbReference>
<evidence type="ECO:0000256" key="8">
    <source>
        <dbReference type="ARBA" id="ARBA00022452"/>
    </source>
</evidence>
<keyword evidence="15" id="KW-0443">Lipid metabolism</keyword>
<sequence length="277" mass="32267">MKKQLFALGVFLMCAQGFAQTYTREEVKQHIKEDPSFTIHQDNYLITGVPTNTSIESTTADIKYQISFKQLISREPIIWDSYMYLTYTQKAFWNIYEFSSPFQEINFNPTIGLSKVIYDDTDHAKGIASLMLNHESNGRDSTASRSWNRLSLKYATTLSHKTTASLEVWAPFGYQDDNSDLLEYVGLGEMRITHEFMPNKLSLEVALRKGLNWDWKGSVRSRLYYNPFKTKNQYIMLEWYAGYAESLIAYEKFSSMVRLGFVIKTNELDFLKPKWVD</sequence>
<evidence type="ECO:0000256" key="12">
    <source>
        <dbReference type="ARBA" id="ARBA00022801"/>
    </source>
</evidence>
<reference evidence="22" key="1">
    <citation type="submission" date="2021-03" db="EMBL/GenBank/DDBJ databases">
        <title>Genomic Encyclopedia of Type Strains, Phase IV (KMG-IV): sequencing the most valuable type-strain genomes for metagenomic binning, comparative biology and taxonomic classification.</title>
        <authorList>
            <person name="Goeker M."/>
        </authorList>
    </citation>
    <scope>NUCLEOTIDE SEQUENCE</scope>
    <source>
        <strain evidence="22">DSM 15523</strain>
        <strain evidence="23 25">DSM 16476</strain>
    </source>
</reference>
<evidence type="ECO:0000256" key="20">
    <source>
        <dbReference type="PIRSR" id="PIRSR603187-2"/>
    </source>
</evidence>
<evidence type="ECO:0000256" key="15">
    <source>
        <dbReference type="ARBA" id="ARBA00023098"/>
    </source>
</evidence>
<dbReference type="Proteomes" id="UP001231587">
    <property type="component" value="Unassembled WGS sequence"/>
</dbReference>
<accession>A0A9X0YKZ4</accession>
<evidence type="ECO:0000256" key="5">
    <source>
        <dbReference type="ARBA" id="ARBA00011702"/>
    </source>
</evidence>
<dbReference type="PANTHER" id="PTHR40457:SF1">
    <property type="entry name" value="PHOSPHOLIPASE A1"/>
    <property type="match status" value="1"/>
</dbReference>
<dbReference type="AlphaFoldDB" id="A0A9X0YKZ4"/>
<dbReference type="InterPro" id="IPR036541">
    <property type="entry name" value="PLipase_A1_sf"/>
</dbReference>
<feature type="binding site" description="in dimeric form" evidence="20">
    <location>
        <position position="144"/>
    </location>
    <ligand>
        <name>Ca(2+)</name>
        <dbReference type="ChEBI" id="CHEBI:29108"/>
        <label>1</label>
    </ligand>
</feature>
<dbReference type="Proteomes" id="UP001138672">
    <property type="component" value="Unassembled WGS sequence"/>
</dbReference>
<evidence type="ECO:0000256" key="16">
    <source>
        <dbReference type="ARBA" id="ARBA00023136"/>
    </source>
</evidence>
<dbReference type="GO" id="GO:0009279">
    <property type="term" value="C:cell outer membrane"/>
    <property type="evidence" value="ECO:0007669"/>
    <property type="project" value="UniProtKB-SubCell"/>
</dbReference>
<gene>
    <name evidence="22" type="ORF">J2Z56_002921</name>
    <name evidence="23" type="ORF">J2Z57_002566</name>
</gene>
<dbReference type="OrthoDB" id="188433at2"/>
<evidence type="ECO:0000256" key="6">
    <source>
        <dbReference type="ARBA" id="ARBA00013179"/>
    </source>
</evidence>
<comment type="similarity">
    <text evidence="4">Belongs to the phospholipase A1 family.</text>
</comment>
<evidence type="ECO:0000256" key="9">
    <source>
        <dbReference type="ARBA" id="ARBA00022692"/>
    </source>
</evidence>
<evidence type="ECO:0000256" key="7">
    <source>
        <dbReference type="ARBA" id="ARBA00013278"/>
    </source>
</evidence>
<evidence type="ECO:0000313" key="25">
    <source>
        <dbReference type="Proteomes" id="UP001231587"/>
    </source>
</evidence>
<evidence type="ECO:0000256" key="11">
    <source>
        <dbReference type="ARBA" id="ARBA00022729"/>
    </source>
</evidence>
<evidence type="ECO:0000256" key="21">
    <source>
        <dbReference type="SAM" id="SignalP"/>
    </source>
</evidence>
<keyword evidence="17" id="KW-0998">Cell outer membrane</keyword>
<evidence type="ECO:0000313" key="22">
    <source>
        <dbReference type="EMBL" id="MBP1840990.1"/>
    </source>
</evidence>
<comment type="caution">
    <text evidence="22">The sequence shown here is derived from an EMBL/GenBank/DDBJ whole genome shotgun (WGS) entry which is preliminary data.</text>
</comment>
<evidence type="ECO:0000256" key="10">
    <source>
        <dbReference type="ARBA" id="ARBA00022723"/>
    </source>
</evidence>
<keyword evidence="8" id="KW-1134">Transmembrane beta strand</keyword>
<evidence type="ECO:0000256" key="2">
    <source>
        <dbReference type="ARBA" id="ARBA00001604"/>
    </source>
</evidence>
<proteinExistence type="inferred from homology"/>
<evidence type="ECO:0000256" key="1">
    <source>
        <dbReference type="ARBA" id="ARBA00000111"/>
    </source>
</evidence>
<dbReference type="RefSeq" id="WP_057781973.1">
    <property type="nucleotide sequence ID" value="NZ_JAGGJQ010000008.1"/>
</dbReference>
<organism evidence="22 24">
    <name type="scientific">Formosa algae</name>
    <dbReference type="NCBI Taxonomy" id="225843"/>
    <lineage>
        <taxon>Bacteria</taxon>
        <taxon>Pseudomonadati</taxon>
        <taxon>Bacteroidota</taxon>
        <taxon>Flavobacteriia</taxon>
        <taxon>Flavobacteriales</taxon>
        <taxon>Flavobacteriaceae</taxon>
        <taxon>Formosa</taxon>
    </lineage>
</organism>
<evidence type="ECO:0000256" key="18">
    <source>
        <dbReference type="ARBA" id="ARBA00032375"/>
    </source>
</evidence>
<keyword evidence="11 21" id="KW-0732">Signal</keyword>
<evidence type="ECO:0000256" key="19">
    <source>
        <dbReference type="PIRSR" id="PIRSR603187-1"/>
    </source>
</evidence>
<evidence type="ECO:0000313" key="23">
    <source>
        <dbReference type="EMBL" id="MDQ0336113.1"/>
    </source>
</evidence>
<evidence type="ECO:0000256" key="13">
    <source>
        <dbReference type="ARBA" id="ARBA00022837"/>
    </source>
</evidence>
<dbReference type="PRINTS" id="PR01486">
    <property type="entry name" value="PHPHLIPASEA1"/>
</dbReference>
<comment type="catalytic activity">
    <reaction evidence="2">
        <text>a 1,2-diacyl-sn-glycero-3-phosphocholine + H2O = a 1-acyl-sn-glycero-3-phosphocholine + a fatty acid + H(+)</text>
        <dbReference type="Rhea" id="RHEA:15801"/>
        <dbReference type="ChEBI" id="CHEBI:15377"/>
        <dbReference type="ChEBI" id="CHEBI:15378"/>
        <dbReference type="ChEBI" id="CHEBI:28868"/>
        <dbReference type="ChEBI" id="CHEBI:57643"/>
        <dbReference type="ChEBI" id="CHEBI:58168"/>
        <dbReference type="EC" id="3.1.1.4"/>
    </reaction>
</comment>
<evidence type="ECO:0000256" key="14">
    <source>
        <dbReference type="ARBA" id="ARBA00022963"/>
    </source>
</evidence>
<dbReference type="EMBL" id="JAGGJQ010000008">
    <property type="protein sequence ID" value="MBP1840990.1"/>
    <property type="molecule type" value="Genomic_DNA"/>
</dbReference>
<feature type="active site" description="Nucleophile" evidence="19">
    <location>
        <position position="136"/>
    </location>
</feature>
<dbReference type="Gene3D" id="2.40.230.10">
    <property type="entry name" value="Phospholipase A1"/>
    <property type="match status" value="1"/>
</dbReference>
<feature type="chain" id="PRO_5040835140" description="Phosphatidylcholine 1-acylhydrolase" evidence="21">
    <location>
        <begin position="20"/>
        <end position="277"/>
    </location>
</feature>
<feature type="binding site" description="in dimeric form" evidence="20">
    <location>
        <position position="177"/>
    </location>
    <ligand>
        <name>Ca(2+)</name>
        <dbReference type="ChEBI" id="CHEBI:29108"/>
        <label>1</label>
    </ligand>
</feature>
<dbReference type="EC" id="3.1.1.4" evidence="7"/>
<name>A0A9X0YKZ4_9FLAO</name>